<accession>A0A4Y2RU68</accession>
<keyword evidence="3" id="KW-1185">Reference proteome</keyword>
<evidence type="ECO:0000313" key="3">
    <source>
        <dbReference type="Proteomes" id="UP000499080"/>
    </source>
</evidence>
<sequence length="342" mass="39850">MQINVNHSQIGHVSALQTAIDQGLDFLTIQEPYLINGEPLNSCSKGKIYCSKSHKSLIVILNPELKAYTKFKTDHIIILELHLRNLILNISSVYFPPHDNIDDSINEFLTYDFNRSFNIITGDFNCRSQTWGYNFEDHRGRKLMEFLALNNPNICNIKEHGPTFISHCLNTGYPELTIVFSALIDKVKEWGILDRHYFSDHRYIYLKLDLEFQHSTEFYLKTSYGSGKVLRGLMPRIEPLTLHLKSVHCLEDIDSFFVEFIDIASKLAMGIFKKKINRRRGGFKFWNDGLRTLRNTTNKSYKIFKRKKQSDSPEAEVHAARDEYNKSRAIYKKQLLSIKRES</sequence>
<dbReference type="GO" id="GO:0003824">
    <property type="term" value="F:catalytic activity"/>
    <property type="evidence" value="ECO:0007669"/>
    <property type="project" value="InterPro"/>
</dbReference>
<name>A0A4Y2RU68_ARAVE</name>
<dbReference type="InterPro" id="IPR005135">
    <property type="entry name" value="Endo/exonuclease/phosphatase"/>
</dbReference>
<evidence type="ECO:0000313" key="2">
    <source>
        <dbReference type="EMBL" id="GBN79407.1"/>
    </source>
</evidence>
<organism evidence="2 3">
    <name type="scientific">Araneus ventricosus</name>
    <name type="common">Orbweaver spider</name>
    <name type="synonym">Epeira ventricosa</name>
    <dbReference type="NCBI Taxonomy" id="182803"/>
    <lineage>
        <taxon>Eukaryota</taxon>
        <taxon>Metazoa</taxon>
        <taxon>Ecdysozoa</taxon>
        <taxon>Arthropoda</taxon>
        <taxon>Chelicerata</taxon>
        <taxon>Arachnida</taxon>
        <taxon>Araneae</taxon>
        <taxon>Araneomorphae</taxon>
        <taxon>Entelegynae</taxon>
        <taxon>Araneoidea</taxon>
        <taxon>Araneidae</taxon>
        <taxon>Araneus</taxon>
    </lineage>
</organism>
<dbReference type="Proteomes" id="UP000499080">
    <property type="component" value="Unassembled WGS sequence"/>
</dbReference>
<gene>
    <name evidence="2" type="ORF">AVEN_6176_1</name>
</gene>
<proteinExistence type="predicted"/>
<dbReference type="AlphaFoldDB" id="A0A4Y2RU68"/>
<dbReference type="PANTHER" id="PTHR33273:SF4">
    <property type="entry name" value="ENDONUCLEASE_EXONUCLEASE_PHOSPHATASE DOMAIN-CONTAINING PROTEIN"/>
    <property type="match status" value="1"/>
</dbReference>
<dbReference type="Gene3D" id="3.60.10.10">
    <property type="entry name" value="Endonuclease/exonuclease/phosphatase"/>
    <property type="match status" value="1"/>
</dbReference>
<reference evidence="2 3" key="1">
    <citation type="journal article" date="2019" name="Sci. Rep.">
        <title>Orb-weaving spider Araneus ventricosus genome elucidates the spidroin gene catalogue.</title>
        <authorList>
            <person name="Kono N."/>
            <person name="Nakamura H."/>
            <person name="Ohtoshi R."/>
            <person name="Moran D.A.P."/>
            <person name="Shinohara A."/>
            <person name="Yoshida Y."/>
            <person name="Fujiwara M."/>
            <person name="Mori M."/>
            <person name="Tomita M."/>
            <person name="Arakawa K."/>
        </authorList>
    </citation>
    <scope>NUCLEOTIDE SEQUENCE [LARGE SCALE GENOMIC DNA]</scope>
</reference>
<dbReference type="EMBL" id="BGPR01018528">
    <property type="protein sequence ID" value="GBN79407.1"/>
    <property type="molecule type" value="Genomic_DNA"/>
</dbReference>
<dbReference type="InterPro" id="IPR036691">
    <property type="entry name" value="Endo/exonu/phosph_ase_sf"/>
</dbReference>
<dbReference type="SUPFAM" id="SSF56219">
    <property type="entry name" value="DNase I-like"/>
    <property type="match status" value="1"/>
</dbReference>
<dbReference type="PANTHER" id="PTHR33273">
    <property type="entry name" value="DOMAIN-CONTAINING PROTEIN, PUTATIVE-RELATED"/>
    <property type="match status" value="1"/>
</dbReference>
<feature type="domain" description="Endonuclease/exonuclease/phosphatase" evidence="1">
    <location>
        <begin position="89"/>
        <end position="205"/>
    </location>
</feature>
<comment type="caution">
    <text evidence="2">The sequence shown here is derived from an EMBL/GenBank/DDBJ whole genome shotgun (WGS) entry which is preliminary data.</text>
</comment>
<dbReference type="OrthoDB" id="6437148at2759"/>
<dbReference type="Pfam" id="PF14529">
    <property type="entry name" value="Exo_endo_phos_2"/>
    <property type="match status" value="1"/>
</dbReference>
<evidence type="ECO:0000259" key="1">
    <source>
        <dbReference type="Pfam" id="PF14529"/>
    </source>
</evidence>
<protein>
    <recommendedName>
        <fullName evidence="1">Endonuclease/exonuclease/phosphatase domain-containing protein</fullName>
    </recommendedName>
</protein>